<dbReference type="EMBL" id="CP094298">
    <property type="protein sequence ID" value="UNZ04238.1"/>
    <property type="molecule type" value="Genomic_DNA"/>
</dbReference>
<dbReference type="PROSITE" id="PS50887">
    <property type="entry name" value="GGDEF"/>
    <property type="match status" value="1"/>
</dbReference>
<organism evidence="3 4">
    <name type="scientific">Streptomyces rimosus subsp. rimosus</name>
    <dbReference type="NCBI Taxonomy" id="132474"/>
    <lineage>
        <taxon>Bacteria</taxon>
        <taxon>Bacillati</taxon>
        <taxon>Actinomycetota</taxon>
        <taxon>Actinomycetes</taxon>
        <taxon>Kitasatosporales</taxon>
        <taxon>Streptomycetaceae</taxon>
        <taxon>Streptomyces</taxon>
    </lineage>
</organism>
<sequence>MTVPALERFRERAQHDPDVSWLLNFARSAVQAGRYQSQMIQRLSAELEQARHDPLTGLLTRAGFELYAPRTLELGPCVVLLLDLDGLKRLNDRHGHDAGDAAIRAAGAAFDDPLGLDPSVVAGRLGGDEFAAVVHLPDVAVLPWLLRGLYDNITAPFAHRGQSLTVGVSIGACLTADLPAVSLPLALRLADEAMYEAKRSGGGWRVAAGPTPTRRTVNGRRHGRRGTALEGTTTS</sequence>
<dbReference type="Gene3D" id="3.30.70.270">
    <property type="match status" value="1"/>
</dbReference>
<protein>
    <submittedName>
        <fullName evidence="3">Response regulator PleD</fullName>
    </submittedName>
</protein>
<dbReference type="InterPro" id="IPR000160">
    <property type="entry name" value="GGDEF_dom"/>
</dbReference>
<keyword evidence="4" id="KW-1185">Reference proteome</keyword>
<dbReference type="InterPro" id="IPR043128">
    <property type="entry name" value="Rev_trsase/Diguanyl_cyclase"/>
</dbReference>
<feature type="region of interest" description="Disordered" evidence="1">
    <location>
        <begin position="202"/>
        <end position="235"/>
    </location>
</feature>
<reference evidence="3 4" key="1">
    <citation type="submission" date="2022-03" db="EMBL/GenBank/DDBJ databases">
        <title>Complete genome of Streptomyces rimosus ssp. rimosus R7 (=ATCC 10970).</title>
        <authorList>
            <person name="Beganovic S."/>
            <person name="Ruckert C."/>
            <person name="Busche T."/>
            <person name="Kalinowski J."/>
            <person name="Wittmann C."/>
        </authorList>
    </citation>
    <scope>NUCLEOTIDE SEQUENCE [LARGE SCALE GENOMIC DNA]</scope>
    <source>
        <strain evidence="3 4">R7</strain>
    </source>
</reference>
<proteinExistence type="predicted"/>
<evidence type="ECO:0000256" key="1">
    <source>
        <dbReference type="SAM" id="MobiDB-lite"/>
    </source>
</evidence>
<feature type="domain" description="GGDEF" evidence="2">
    <location>
        <begin position="75"/>
        <end position="210"/>
    </location>
</feature>
<evidence type="ECO:0000313" key="3">
    <source>
        <dbReference type="EMBL" id="UNZ04238.1"/>
    </source>
</evidence>
<dbReference type="Proteomes" id="UP000829494">
    <property type="component" value="Chromosome"/>
</dbReference>
<dbReference type="NCBIfam" id="TIGR00254">
    <property type="entry name" value="GGDEF"/>
    <property type="match status" value="1"/>
</dbReference>
<dbReference type="PANTHER" id="PTHR45138">
    <property type="entry name" value="REGULATORY COMPONENTS OF SENSORY TRANSDUCTION SYSTEM"/>
    <property type="match status" value="1"/>
</dbReference>
<dbReference type="InterPro" id="IPR050469">
    <property type="entry name" value="Diguanylate_Cyclase"/>
</dbReference>
<name>A0ABY3Z393_STRRM</name>
<evidence type="ECO:0000259" key="2">
    <source>
        <dbReference type="PROSITE" id="PS50887"/>
    </source>
</evidence>
<gene>
    <name evidence="3" type="primary">pleD2</name>
    <name evidence="3" type="ORF">SRIMR7_18950</name>
</gene>
<dbReference type="GeneID" id="66856669"/>
<dbReference type="SUPFAM" id="SSF55073">
    <property type="entry name" value="Nucleotide cyclase"/>
    <property type="match status" value="1"/>
</dbReference>
<dbReference type="SMART" id="SM00267">
    <property type="entry name" value="GGDEF"/>
    <property type="match status" value="1"/>
</dbReference>
<dbReference type="RefSeq" id="WP_003983516.1">
    <property type="nucleotide sequence ID" value="NZ_CP043497.1"/>
</dbReference>
<dbReference type="Pfam" id="PF00990">
    <property type="entry name" value="GGDEF"/>
    <property type="match status" value="1"/>
</dbReference>
<dbReference type="PANTHER" id="PTHR45138:SF9">
    <property type="entry name" value="DIGUANYLATE CYCLASE DGCM-RELATED"/>
    <property type="match status" value="1"/>
</dbReference>
<evidence type="ECO:0000313" key="4">
    <source>
        <dbReference type="Proteomes" id="UP000829494"/>
    </source>
</evidence>
<accession>A0ABY3Z393</accession>
<dbReference type="InterPro" id="IPR029787">
    <property type="entry name" value="Nucleotide_cyclase"/>
</dbReference>